<accession>A0A5D8QAQ2</accession>
<sequence length="224" mass="25928">MLLLFVKRFIIHVLMMLLVIYMGSIWSYVYELLIKYSYIGLYLGLAVEGTGMPGPVELFFLAAAYFIHIHRMSMIYTVITATLGNLSGNLLAYLAGYYGGRPVVEKLNRYLHIKDEDFEKLQGWFNKYGGITNMISRWIGITRTPAIWAAGIMRINILSYTVFSLIGDLVWVIFWTLLCVYAYININWLLNLPAEYKLAAVALISVIIYFAWRVFFKNLRREDV</sequence>
<evidence type="ECO:0000313" key="10">
    <source>
        <dbReference type="Proteomes" id="UP000322976"/>
    </source>
</evidence>
<evidence type="ECO:0000256" key="4">
    <source>
        <dbReference type="ARBA" id="ARBA00022692"/>
    </source>
</evidence>
<feature type="transmembrane region" description="Helical" evidence="7">
    <location>
        <begin position="9"/>
        <end position="29"/>
    </location>
</feature>
<organism evidence="9 10">
    <name type="scientific">Calorimonas adulescens</name>
    <dbReference type="NCBI Taxonomy" id="2606906"/>
    <lineage>
        <taxon>Bacteria</taxon>
        <taxon>Bacillati</taxon>
        <taxon>Bacillota</taxon>
        <taxon>Clostridia</taxon>
        <taxon>Thermoanaerobacterales</taxon>
        <taxon>Thermoanaerobacteraceae</taxon>
        <taxon>Calorimonas</taxon>
    </lineage>
</organism>
<evidence type="ECO:0000256" key="1">
    <source>
        <dbReference type="ARBA" id="ARBA00004651"/>
    </source>
</evidence>
<comment type="similarity">
    <text evidence="2">Belongs to the DedA family.</text>
</comment>
<dbReference type="PANTHER" id="PTHR42709">
    <property type="entry name" value="ALKALINE PHOSPHATASE LIKE PROTEIN"/>
    <property type="match status" value="1"/>
</dbReference>
<protein>
    <submittedName>
        <fullName evidence="9">DedA family protein</fullName>
    </submittedName>
</protein>
<feature type="transmembrane region" description="Helical" evidence="7">
    <location>
        <begin position="41"/>
        <end position="67"/>
    </location>
</feature>
<reference evidence="9 10" key="1">
    <citation type="submission" date="2019-08" db="EMBL/GenBank/DDBJ databases">
        <title>Calorimonas adulescens gen. nov., sp. nov., an anaerobic thermophilic bacterium from Sakhalin hot spring.</title>
        <authorList>
            <person name="Khomyakova M.A."/>
            <person name="Merkel A.Y."/>
            <person name="Novikov A."/>
            <person name="Bonch-Osmolovskaya E.A."/>
            <person name="Slobodkin A.I."/>
        </authorList>
    </citation>
    <scope>NUCLEOTIDE SEQUENCE [LARGE SCALE GENOMIC DNA]</scope>
    <source>
        <strain evidence="9 10">A05MB</strain>
    </source>
</reference>
<evidence type="ECO:0000259" key="8">
    <source>
        <dbReference type="Pfam" id="PF09335"/>
    </source>
</evidence>
<dbReference type="EMBL" id="VTPS01000013">
    <property type="protein sequence ID" value="TZE81467.1"/>
    <property type="molecule type" value="Genomic_DNA"/>
</dbReference>
<evidence type="ECO:0000313" key="9">
    <source>
        <dbReference type="EMBL" id="TZE81467.1"/>
    </source>
</evidence>
<feature type="transmembrane region" description="Helical" evidence="7">
    <location>
        <begin position="162"/>
        <end position="184"/>
    </location>
</feature>
<keyword evidence="6 7" id="KW-0472">Membrane</keyword>
<feature type="domain" description="VTT" evidence="8">
    <location>
        <begin position="55"/>
        <end position="178"/>
    </location>
</feature>
<evidence type="ECO:0000256" key="6">
    <source>
        <dbReference type="ARBA" id="ARBA00023136"/>
    </source>
</evidence>
<keyword evidence="5 7" id="KW-1133">Transmembrane helix</keyword>
<keyword evidence="3" id="KW-1003">Cell membrane</keyword>
<dbReference type="InterPro" id="IPR051311">
    <property type="entry name" value="DedA_domain"/>
</dbReference>
<keyword evidence="10" id="KW-1185">Reference proteome</keyword>
<gene>
    <name evidence="9" type="ORF">FWJ32_08975</name>
</gene>
<evidence type="ECO:0000256" key="7">
    <source>
        <dbReference type="SAM" id="Phobius"/>
    </source>
</evidence>
<keyword evidence="4 7" id="KW-0812">Transmembrane</keyword>
<dbReference type="AlphaFoldDB" id="A0A5D8QAQ2"/>
<comment type="subcellular location">
    <subcellularLocation>
        <location evidence="1">Cell membrane</location>
        <topology evidence="1">Multi-pass membrane protein</topology>
    </subcellularLocation>
</comment>
<evidence type="ECO:0000256" key="2">
    <source>
        <dbReference type="ARBA" id="ARBA00010792"/>
    </source>
</evidence>
<feature type="transmembrane region" description="Helical" evidence="7">
    <location>
        <begin position="196"/>
        <end position="216"/>
    </location>
</feature>
<dbReference type="Proteomes" id="UP000322976">
    <property type="component" value="Unassembled WGS sequence"/>
</dbReference>
<dbReference type="Pfam" id="PF09335">
    <property type="entry name" value="VTT_dom"/>
    <property type="match status" value="1"/>
</dbReference>
<evidence type="ECO:0000256" key="5">
    <source>
        <dbReference type="ARBA" id="ARBA00022989"/>
    </source>
</evidence>
<comment type="caution">
    <text evidence="9">The sequence shown here is derived from an EMBL/GenBank/DDBJ whole genome shotgun (WGS) entry which is preliminary data.</text>
</comment>
<dbReference type="GO" id="GO:0005886">
    <property type="term" value="C:plasma membrane"/>
    <property type="evidence" value="ECO:0007669"/>
    <property type="project" value="UniProtKB-SubCell"/>
</dbReference>
<dbReference type="InterPro" id="IPR032816">
    <property type="entry name" value="VTT_dom"/>
</dbReference>
<dbReference type="PANTHER" id="PTHR42709:SF6">
    <property type="entry name" value="UNDECAPRENYL PHOSPHATE TRANSPORTER A"/>
    <property type="match status" value="1"/>
</dbReference>
<name>A0A5D8QAQ2_9THEO</name>
<evidence type="ECO:0000256" key="3">
    <source>
        <dbReference type="ARBA" id="ARBA00022475"/>
    </source>
</evidence>
<proteinExistence type="inferred from homology"/>